<evidence type="ECO:0000256" key="5">
    <source>
        <dbReference type="ARBA" id="ARBA00022801"/>
    </source>
</evidence>
<dbReference type="InterPro" id="IPR006483">
    <property type="entry name" value="CRISPR-assoc_Cas3_HD"/>
</dbReference>
<evidence type="ECO:0000259" key="10">
    <source>
        <dbReference type="PROSITE" id="PS51643"/>
    </source>
</evidence>
<dbReference type="InterPro" id="IPR014001">
    <property type="entry name" value="Helicase_ATP-bd"/>
</dbReference>
<keyword evidence="6" id="KW-0347">Helicase</keyword>
<evidence type="ECO:0000256" key="2">
    <source>
        <dbReference type="ARBA" id="ARBA00009046"/>
    </source>
</evidence>
<sequence>MSSTPSTTTTSAAVRALWAKSPTGDEKPLALLTHLADACEVAELYWHEFASQRLRDRTAAVLGGDERLALVLVRWLAAAHDTGKATPSFAGQVPSLREHVERGGLPLLDDPKANSELRHELAGAELWTERLRARGWKRATASSYTSIIAGHHGTFPEKPRLLYAANDRHFTGRGKGEWRAVQAQVMDAVERIAGIAARDFEALAGVELPVPLQLQLTGVVIHADWIASDASRFPLGRPDGPGVPDGRDSRTRAVEAWHDLALPAAWRLSGTDESIDERYRHRFAWSDDLRPRPVQRAALELAEEVAPGLLVVEAPMGTGKTEAALAVAEEWAARSGASGIYVALPTMATSDAMLDRVLEWVGRVPGAERASVFLAHSKRAFNATFSALPRTAWQRTRGDSDACDEHAAVAEWLTGRRRGIAANVVVGTVDHVLMLALRSRYSVLRYAALAGKVVVIDEVHASDTRMLAFLERALEWLAASSVPVILLSATLPGELRERLVAAYEEGVGARTRARSARTGAPTRTTVEPRAAIGGTAGAATTGVGGVTDECGHPGGESQSPYPLLTAVGGNGGRHVVAPGSRGVPRTSVRLEPLDDDLDLLVRVLRERTRDGGCVLIVRNTVARAVSLFEALRADPDLGQDVTLAHSRFIGPDRAANDAGLVDRFGPPAAGRERPGGVRPAIVVATQVAEMSLDVDFDLLVSDLAPVDAVLQRIGRLHRHARAHRPAPLVEASCLITGVTDWQASPPAPDRGGVRVYGASAQLRAVRAFSPYLEPTGPAVRLPDDIAPLVARAHEAVADDEAAWLDAVSEADREAHAARAESLAAAEGWRIPALSEARTLAGFSAHALDDRNEQMGYAAVRDGEETFEVLLLSPGDDESSLRTLPRDGEPGVLVSITSMPSPSDALAAAACSVRLPAWVCVGAGGDRVIEALERNHFPAWDQSPHLRGQLVIRLDAHGSAEVADYTVRYDAVRGLEVTRAERS</sequence>
<dbReference type="GO" id="GO:0004519">
    <property type="term" value="F:endonuclease activity"/>
    <property type="evidence" value="ECO:0007669"/>
    <property type="project" value="UniProtKB-KW"/>
</dbReference>
<evidence type="ECO:0000259" key="9">
    <source>
        <dbReference type="PROSITE" id="PS51192"/>
    </source>
</evidence>
<dbReference type="PANTHER" id="PTHR47963:SF9">
    <property type="entry name" value="CRISPR-ASSOCIATED ENDONUCLEASE_HELICASE CAS3"/>
    <property type="match status" value="1"/>
</dbReference>
<comment type="caution">
    <text evidence="11">The sequence shown here is derived from an EMBL/GenBank/DDBJ whole genome shotgun (WGS) entry which is preliminary data.</text>
</comment>
<feature type="domain" description="Helicase ATP-binding" evidence="9">
    <location>
        <begin position="301"/>
        <end position="509"/>
    </location>
</feature>
<evidence type="ECO:0000313" key="12">
    <source>
        <dbReference type="Proteomes" id="UP000467240"/>
    </source>
</evidence>
<dbReference type="GO" id="GO:0003724">
    <property type="term" value="F:RNA helicase activity"/>
    <property type="evidence" value="ECO:0007669"/>
    <property type="project" value="TreeGrafter"/>
</dbReference>
<evidence type="ECO:0000256" key="4">
    <source>
        <dbReference type="ARBA" id="ARBA00022741"/>
    </source>
</evidence>
<keyword evidence="5" id="KW-0378">Hydrolase</keyword>
<feature type="domain" description="HD Cas3-type" evidence="10">
    <location>
        <begin position="24"/>
        <end position="226"/>
    </location>
</feature>
<evidence type="ECO:0000256" key="1">
    <source>
        <dbReference type="ARBA" id="ARBA00006847"/>
    </source>
</evidence>
<keyword evidence="3" id="KW-0479">Metal-binding</keyword>
<evidence type="ECO:0000256" key="6">
    <source>
        <dbReference type="ARBA" id="ARBA00022806"/>
    </source>
</evidence>
<keyword evidence="12" id="KW-1185">Reference proteome</keyword>
<dbReference type="GO" id="GO:0005524">
    <property type="term" value="F:ATP binding"/>
    <property type="evidence" value="ECO:0007669"/>
    <property type="project" value="UniProtKB-KW"/>
</dbReference>
<keyword evidence="11" id="KW-0540">Nuclease</keyword>
<dbReference type="GO" id="GO:0051607">
    <property type="term" value="P:defense response to virus"/>
    <property type="evidence" value="ECO:0007669"/>
    <property type="project" value="UniProtKB-KW"/>
</dbReference>
<dbReference type="Pfam" id="PF18019">
    <property type="entry name" value="Cas3_HD"/>
    <property type="match status" value="1"/>
</dbReference>
<protein>
    <submittedName>
        <fullName evidence="11">CRISPR-associated endonuclease Cas3</fullName>
    </submittedName>
</protein>
<reference evidence="11 12" key="1">
    <citation type="submission" date="2019-09" db="EMBL/GenBank/DDBJ databases">
        <title>Phylogeny of genus Pseudoclavibacter and closely related genus.</title>
        <authorList>
            <person name="Li Y."/>
        </authorList>
    </citation>
    <scope>NUCLEOTIDE SEQUENCE [LARGE SCALE GENOMIC DNA]</scope>
    <source>
        <strain evidence="11 12">DSM 23821</strain>
    </source>
</reference>
<dbReference type="Pfam" id="PF18395">
    <property type="entry name" value="Cas3_C"/>
    <property type="match status" value="1"/>
</dbReference>
<dbReference type="InterPro" id="IPR054712">
    <property type="entry name" value="Cas3-like_dom"/>
</dbReference>
<proteinExistence type="inferred from homology"/>
<dbReference type="InterPro" id="IPR050547">
    <property type="entry name" value="DEAD_box_RNA_helicases"/>
</dbReference>
<dbReference type="SUPFAM" id="SSF52540">
    <property type="entry name" value="P-loop containing nucleoside triphosphate hydrolases"/>
    <property type="match status" value="1"/>
</dbReference>
<organism evidence="11 12">
    <name type="scientific">Pseudoclavibacter chungangensis</name>
    <dbReference type="NCBI Taxonomy" id="587635"/>
    <lineage>
        <taxon>Bacteria</taxon>
        <taxon>Bacillati</taxon>
        <taxon>Actinomycetota</taxon>
        <taxon>Actinomycetes</taxon>
        <taxon>Micrococcales</taxon>
        <taxon>Microbacteriaceae</taxon>
        <taxon>Pseudoclavibacter</taxon>
    </lineage>
</organism>
<dbReference type="NCBIfam" id="TIGR01596">
    <property type="entry name" value="cas3_HD"/>
    <property type="match status" value="1"/>
</dbReference>
<dbReference type="Proteomes" id="UP000467240">
    <property type="component" value="Unassembled WGS sequence"/>
</dbReference>
<evidence type="ECO:0000256" key="7">
    <source>
        <dbReference type="ARBA" id="ARBA00022840"/>
    </source>
</evidence>
<dbReference type="CDD" id="cd17930">
    <property type="entry name" value="DEXHc_cas3"/>
    <property type="match status" value="1"/>
</dbReference>
<keyword evidence="11" id="KW-0255">Endonuclease</keyword>
<dbReference type="OrthoDB" id="9810236at2"/>
<keyword evidence="7" id="KW-0067">ATP-binding</keyword>
<dbReference type="PANTHER" id="PTHR47963">
    <property type="entry name" value="DEAD-BOX ATP-DEPENDENT RNA HELICASE 47, MITOCHONDRIAL"/>
    <property type="match status" value="1"/>
</dbReference>
<gene>
    <name evidence="11" type="ORF">F8O01_01100</name>
</gene>
<dbReference type="InterPro" id="IPR011545">
    <property type="entry name" value="DEAD/DEAH_box_helicase_dom"/>
</dbReference>
<accession>A0A7J5C2Z6</accession>
<dbReference type="Pfam" id="PF22590">
    <property type="entry name" value="Cas3-like_C_2"/>
    <property type="match status" value="1"/>
</dbReference>
<dbReference type="InterPro" id="IPR027417">
    <property type="entry name" value="P-loop_NTPase"/>
</dbReference>
<dbReference type="InterPro" id="IPR041372">
    <property type="entry name" value="Cas3_C"/>
</dbReference>
<dbReference type="Gene3D" id="3.40.50.300">
    <property type="entry name" value="P-loop containing nucleotide triphosphate hydrolases"/>
    <property type="match status" value="2"/>
</dbReference>
<dbReference type="SMART" id="SM00487">
    <property type="entry name" value="DEXDc"/>
    <property type="match status" value="1"/>
</dbReference>
<evidence type="ECO:0000256" key="3">
    <source>
        <dbReference type="ARBA" id="ARBA00022723"/>
    </source>
</evidence>
<keyword evidence="4" id="KW-0547">Nucleotide-binding</keyword>
<dbReference type="PROSITE" id="PS51643">
    <property type="entry name" value="HD_CAS3"/>
    <property type="match status" value="1"/>
</dbReference>
<dbReference type="AlphaFoldDB" id="A0A7J5C2Z6"/>
<dbReference type="CDD" id="cd09641">
    <property type="entry name" value="Cas3''_I"/>
    <property type="match status" value="1"/>
</dbReference>
<dbReference type="GO" id="GO:0003723">
    <property type="term" value="F:RNA binding"/>
    <property type="evidence" value="ECO:0007669"/>
    <property type="project" value="TreeGrafter"/>
</dbReference>
<dbReference type="EMBL" id="WBJZ01000001">
    <property type="protein sequence ID" value="KAB1662572.1"/>
    <property type="molecule type" value="Genomic_DNA"/>
</dbReference>
<dbReference type="PROSITE" id="PS51192">
    <property type="entry name" value="HELICASE_ATP_BIND_1"/>
    <property type="match status" value="1"/>
</dbReference>
<evidence type="ECO:0000313" key="11">
    <source>
        <dbReference type="EMBL" id="KAB1662572.1"/>
    </source>
</evidence>
<dbReference type="GO" id="GO:0046872">
    <property type="term" value="F:metal ion binding"/>
    <property type="evidence" value="ECO:0007669"/>
    <property type="project" value="UniProtKB-KW"/>
</dbReference>
<comment type="similarity">
    <text evidence="2">In the central section; belongs to the CRISPR-associated helicase Cas3 family.</text>
</comment>
<dbReference type="RefSeq" id="WP_158039005.1">
    <property type="nucleotide sequence ID" value="NZ_JACCFV010000001.1"/>
</dbReference>
<dbReference type="InterPro" id="IPR038257">
    <property type="entry name" value="CRISPR-assoc_Cas3_HD_sf"/>
</dbReference>
<name>A0A7J5C2Z6_9MICO</name>
<comment type="similarity">
    <text evidence="1">In the N-terminal section; belongs to the CRISPR-associated nuclease Cas3-HD family.</text>
</comment>
<dbReference type="GO" id="GO:0016787">
    <property type="term" value="F:hydrolase activity"/>
    <property type="evidence" value="ECO:0007669"/>
    <property type="project" value="UniProtKB-KW"/>
</dbReference>
<dbReference type="Gene3D" id="1.10.3210.30">
    <property type="match status" value="1"/>
</dbReference>
<evidence type="ECO:0000256" key="8">
    <source>
        <dbReference type="ARBA" id="ARBA00023118"/>
    </source>
</evidence>
<dbReference type="Pfam" id="PF00270">
    <property type="entry name" value="DEAD"/>
    <property type="match status" value="1"/>
</dbReference>
<keyword evidence="8" id="KW-0051">Antiviral defense</keyword>